<evidence type="ECO:0000256" key="6">
    <source>
        <dbReference type="ARBA" id="ARBA00022023"/>
    </source>
</evidence>
<gene>
    <name evidence="15" type="ORF">BSZ32_10335</name>
</gene>
<dbReference type="InterPro" id="IPR003265">
    <property type="entry name" value="HhH-GPD_domain"/>
</dbReference>
<evidence type="ECO:0000256" key="13">
    <source>
        <dbReference type="ARBA" id="ARBA00023295"/>
    </source>
</evidence>
<feature type="domain" description="HhH-GPD" evidence="14">
    <location>
        <begin position="42"/>
        <end position="195"/>
    </location>
</feature>
<keyword evidence="13" id="KW-0326">Glycosidase</keyword>
<keyword evidence="16" id="KW-1185">Reference proteome</keyword>
<dbReference type="InterPro" id="IPR044298">
    <property type="entry name" value="MIG/MutY"/>
</dbReference>
<comment type="function">
    <text evidence="3">Adenine glycosylase active on G-A mispairs. MutY also corrects error-prone DNA synthesis past GO lesions which are due to the oxidatively damaged form of guanine: 7,8-dihydro-8-oxoguanine (8-oxo-dGTP).</text>
</comment>
<comment type="caution">
    <text evidence="15">The sequence shown here is derived from an EMBL/GenBank/DDBJ whole genome shotgun (WGS) entry which is preliminary data.</text>
</comment>
<dbReference type="InterPro" id="IPR004036">
    <property type="entry name" value="Endonuclease-III-like_CS2"/>
</dbReference>
<evidence type="ECO:0000313" key="15">
    <source>
        <dbReference type="EMBL" id="PQJ28849.1"/>
    </source>
</evidence>
<proteinExistence type="inferred from homology"/>
<dbReference type="InterPro" id="IPR011257">
    <property type="entry name" value="DNA_glycosylase"/>
</dbReference>
<reference evidence="15 16" key="1">
    <citation type="submission" date="2016-12" db="EMBL/GenBank/DDBJ databases">
        <title>Study of bacterial adaptation to deep sea.</title>
        <authorList>
            <person name="Song J."/>
            <person name="Yoshizawa S."/>
            <person name="Kogure K."/>
        </authorList>
    </citation>
    <scope>NUCLEOTIDE SEQUENCE [LARGE SCALE GENOMIC DNA]</scope>
    <source>
        <strain evidence="15 16">SAORIC-165</strain>
    </source>
</reference>
<dbReference type="AlphaFoldDB" id="A0A2S7U1G6"/>
<comment type="catalytic activity">
    <reaction evidence="1">
        <text>Hydrolyzes free adenine bases from 7,8-dihydro-8-oxoguanine:adenine mismatched double-stranded DNA, leaving an apurinic site.</text>
        <dbReference type="EC" id="3.2.2.31"/>
    </reaction>
</comment>
<evidence type="ECO:0000256" key="9">
    <source>
        <dbReference type="ARBA" id="ARBA00022801"/>
    </source>
</evidence>
<evidence type="ECO:0000256" key="12">
    <source>
        <dbReference type="ARBA" id="ARBA00023204"/>
    </source>
</evidence>
<dbReference type="PANTHER" id="PTHR42944:SF1">
    <property type="entry name" value="ADENINE DNA GLYCOSYLASE"/>
    <property type="match status" value="1"/>
</dbReference>
<dbReference type="SUPFAM" id="SSF48150">
    <property type="entry name" value="DNA-glycosylase"/>
    <property type="match status" value="1"/>
</dbReference>
<dbReference type="EMBL" id="MQWA01000001">
    <property type="protein sequence ID" value="PQJ28849.1"/>
    <property type="molecule type" value="Genomic_DNA"/>
</dbReference>
<dbReference type="Pfam" id="PF00730">
    <property type="entry name" value="HhH-GPD"/>
    <property type="match status" value="1"/>
</dbReference>
<dbReference type="EC" id="3.2.2.31" evidence="5"/>
<dbReference type="GO" id="GO:0034039">
    <property type="term" value="F:8-oxo-7,8-dihydroguanine DNA N-glycosylase activity"/>
    <property type="evidence" value="ECO:0007669"/>
    <property type="project" value="TreeGrafter"/>
</dbReference>
<dbReference type="Gene3D" id="1.10.1670.10">
    <property type="entry name" value="Helix-hairpin-Helix base-excision DNA repair enzymes (C-terminal)"/>
    <property type="match status" value="1"/>
</dbReference>
<evidence type="ECO:0000313" key="16">
    <source>
        <dbReference type="Proteomes" id="UP000239907"/>
    </source>
</evidence>
<keyword evidence="9" id="KW-0378">Hydrolase</keyword>
<dbReference type="PANTHER" id="PTHR42944">
    <property type="entry name" value="ADENINE DNA GLYCOSYLASE"/>
    <property type="match status" value="1"/>
</dbReference>
<evidence type="ECO:0000256" key="1">
    <source>
        <dbReference type="ARBA" id="ARBA00000843"/>
    </source>
</evidence>
<dbReference type="PROSITE" id="PS01155">
    <property type="entry name" value="ENDONUCLEASE_III_2"/>
    <property type="match status" value="1"/>
</dbReference>
<dbReference type="GO" id="GO:0000701">
    <property type="term" value="F:purine-specific mismatch base pair DNA N-glycosylase activity"/>
    <property type="evidence" value="ECO:0007669"/>
    <property type="project" value="UniProtKB-EC"/>
</dbReference>
<sequence>MLATQQAQAFQSSLIDWFKEVGKDYPWRQTTDPWHILVSEVMLQQTQVATVLGKGFYTRFLERYPTPASISNAPEQEILSAWEGLGYYRRVRNLQKAARAICENHEGVFPTQHSEILDLPGIGQYTAGAVASFAYNQSQPLVDANVARIFSRLFDYQERVDSTAGTKQLWQWAGELVSPSQPRLYNSALMELGQQICTNKSPQCGICPVKTCCQTSDPTSLPLKKARKKTVLLDELCMLAIDQKNQTILLHKASDSARRSGMWKLPERQAHELENQPLLLQRNYAITHHKVTLYVYQAPEKIELLEDEAWQPLTSLDALPLPSPFRRALNTLLKDHFA</sequence>
<dbReference type="GO" id="GO:0006284">
    <property type="term" value="P:base-excision repair"/>
    <property type="evidence" value="ECO:0007669"/>
    <property type="project" value="InterPro"/>
</dbReference>
<evidence type="ECO:0000256" key="10">
    <source>
        <dbReference type="ARBA" id="ARBA00023004"/>
    </source>
</evidence>
<evidence type="ECO:0000256" key="3">
    <source>
        <dbReference type="ARBA" id="ARBA00002933"/>
    </source>
</evidence>
<evidence type="ECO:0000256" key="2">
    <source>
        <dbReference type="ARBA" id="ARBA00001966"/>
    </source>
</evidence>
<keyword evidence="8" id="KW-0227">DNA damage</keyword>
<evidence type="ECO:0000259" key="14">
    <source>
        <dbReference type="SMART" id="SM00478"/>
    </source>
</evidence>
<organism evidence="15 16">
    <name type="scientific">Rubritalea profundi</name>
    <dbReference type="NCBI Taxonomy" id="1658618"/>
    <lineage>
        <taxon>Bacteria</taxon>
        <taxon>Pseudomonadati</taxon>
        <taxon>Verrucomicrobiota</taxon>
        <taxon>Verrucomicrobiia</taxon>
        <taxon>Verrucomicrobiales</taxon>
        <taxon>Rubritaleaceae</taxon>
        <taxon>Rubritalea</taxon>
    </lineage>
</organism>
<evidence type="ECO:0000256" key="7">
    <source>
        <dbReference type="ARBA" id="ARBA00022723"/>
    </source>
</evidence>
<dbReference type="SUPFAM" id="SSF55811">
    <property type="entry name" value="Nudix"/>
    <property type="match status" value="1"/>
</dbReference>
<keyword evidence="10" id="KW-0408">Iron</keyword>
<protein>
    <recommendedName>
        <fullName evidence="6">Adenine DNA glycosylase</fullName>
        <ecNumber evidence="5">3.2.2.31</ecNumber>
    </recommendedName>
</protein>
<keyword evidence="11" id="KW-0411">Iron-sulfur</keyword>
<dbReference type="CDD" id="cd00056">
    <property type="entry name" value="ENDO3c"/>
    <property type="match status" value="1"/>
</dbReference>
<comment type="similarity">
    <text evidence="4">Belongs to the Nth/MutY family.</text>
</comment>
<dbReference type="GO" id="GO:0051536">
    <property type="term" value="F:iron-sulfur cluster binding"/>
    <property type="evidence" value="ECO:0007669"/>
    <property type="project" value="UniProtKB-KW"/>
</dbReference>
<dbReference type="GO" id="GO:0006298">
    <property type="term" value="P:mismatch repair"/>
    <property type="evidence" value="ECO:0007669"/>
    <property type="project" value="TreeGrafter"/>
</dbReference>
<dbReference type="InterPro" id="IPR015797">
    <property type="entry name" value="NUDIX_hydrolase-like_dom_sf"/>
</dbReference>
<evidence type="ECO:0000256" key="4">
    <source>
        <dbReference type="ARBA" id="ARBA00008343"/>
    </source>
</evidence>
<evidence type="ECO:0000256" key="8">
    <source>
        <dbReference type="ARBA" id="ARBA00022763"/>
    </source>
</evidence>
<accession>A0A2S7U1G6</accession>
<keyword evidence="7" id="KW-0479">Metal-binding</keyword>
<dbReference type="InterPro" id="IPR023170">
    <property type="entry name" value="HhH_base_excis_C"/>
</dbReference>
<dbReference type="Pfam" id="PF00633">
    <property type="entry name" value="HHH"/>
    <property type="match status" value="1"/>
</dbReference>
<dbReference type="GO" id="GO:0032357">
    <property type="term" value="F:oxidized purine DNA binding"/>
    <property type="evidence" value="ECO:0007669"/>
    <property type="project" value="TreeGrafter"/>
</dbReference>
<dbReference type="Proteomes" id="UP000239907">
    <property type="component" value="Unassembled WGS sequence"/>
</dbReference>
<dbReference type="GO" id="GO:0046872">
    <property type="term" value="F:metal ion binding"/>
    <property type="evidence" value="ECO:0007669"/>
    <property type="project" value="UniProtKB-KW"/>
</dbReference>
<dbReference type="InterPro" id="IPR000445">
    <property type="entry name" value="HhH_motif"/>
</dbReference>
<keyword evidence="12" id="KW-0234">DNA repair</keyword>
<dbReference type="GO" id="GO:0035485">
    <property type="term" value="F:adenine/guanine mispair binding"/>
    <property type="evidence" value="ECO:0007669"/>
    <property type="project" value="TreeGrafter"/>
</dbReference>
<dbReference type="SMART" id="SM00478">
    <property type="entry name" value="ENDO3c"/>
    <property type="match status" value="1"/>
</dbReference>
<comment type="cofactor">
    <cofactor evidence="2">
        <name>[4Fe-4S] cluster</name>
        <dbReference type="ChEBI" id="CHEBI:49883"/>
    </cofactor>
</comment>
<dbReference type="RefSeq" id="WP_105043338.1">
    <property type="nucleotide sequence ID" value="NZ_MQWA01000001.1"/>
</dbReference>
<evidence type="ECO:0000256" key="11">
    <source>
        <dbReference type="ARBA" id="ARBA00023014"/>
    </source>
</evidence>
<name>A0A2S7U1G6_9BACT</name>
<dbReference type="Gene3D" id="1.10.340.30">
    <property type="entry name" value="Hypothetical protein, domain 2"/>
    <property type="match status" value="1"/>
</dbReference>
<dbReference type="OrthoDB" id="9802365at2"/>
<evidence type="ECO:0000256" key="5">
    <source>
        <dbReference type="ARBA" id="ARBA00012045"/>
    </source>
</evidence>